<reference evidence="1" key="1">
    <citation type="submission" date="2022-07" db="EMBL/GenBank/DDBJ databases">
        <title>Phylogenomic reconstructions and comparative analyses of Kickxellomycotina fungi.</title>
        <authorList>
            <person name="Reynolds N.K."/>
            <person name="Stajich J.E."/>
            <person name="Barry K."/>
            <person name="Grigoriev I.V."/>
            <person name="Crous P."/>
            <person name="Smith M.E."/>
        </authorList>
    </citation>
    <scope>NUCLEOTIDE SEQUENCE</scope>
    <source>
        <strain evidence="1">NRRL 1565</strain>
    </source>
</reference>
<evidence type="ECO:0000313" key="1">
    <source>
        <dbReference type="EMBL" id="KAJ2788821.1"/>
    </source>
</evidence>
<keyword evidence="2" id="KW-1185">Reference proteome</keyword>
<organism evidence="1 2">
    <name type="scientific">Coemansia guatemalensis</name>
    <dbReference type="NCBI Taxonomy" id="2761395"/>
    <lineage>
        <taxon>Eukaryota</taxon>
        <taxon>Fungi</taxon>
        <taxon>Fungi incertae sedis</taxon>
        <taxon>Zoopagomycota</taxon>
        <taxon>Kickxellomycotina</taxon>
        <taxon>Kickxellomycetes</taxon>
        <taxon>Kickxellales</taxon>
        <taxon>Kickxellaceae</taxon>
        <taxon>Coemansia</taxon>
    </lineage>
</organism>
<dbReference type="OrthoDB" id="5584218at2759"/>
<comment type="caution">
    <text evidence="1">The sequence shown here is derived from an EMBL/GenBank/DDBJ whole genome shotgun (WGS) entry which is preliminary data.</text>
</comment>
<evidence type="ECO:0000313" key="2">
    <source>
        <dbReference type="Proteomes" id="UP001140094"/>
    </source>
</evidence>
<gene>
    <name evidence="1" type="ORF">H4R20_007296</name>
</gene>
<feature type="non-terminal residue" evidence="1">
    <location>
        <position position="148"/>
    </location>
</feature>
<protein>
    <submittedName>
        <fullName evidence="1">Uncharacterized protein</fullName>
    </submittedName>
</protein>
<dbReference type="EMBL" id="JANBUO010003986">
    <property type="protein sequence ID" value="KAJ2788821.1"/>
    <property type="molecule type" value="Genomic_DNA"/>
</dbReference>
<dbReference type="AlphaFoldDB" id="A0A9W8HMZ5"/>
<dbReference type="Proteomes" id="UP001140094">
    <property type="component" value="Unassembled WGS sequence"/>
</dbReference>
<name>A0A9W8HMZ5_9FUNG</name>
<sequence length="148" mass="16653">MESNIKLDRFVDEINGMLGKSQAPWDQIAVLDANLDCAAEIEEDEDNASDDDVANQRAAQDLAIQLVEHLPNISELDLMFYSEDDYSCQFVSALEEMYADQLESIDCFFDIAATDARQFKQLNYLAVGLNTESNKSGPLIYTESIKHM</sequence>
<proteinExistence type="predicted"/>
<accession>A0A9W8HMZ5</accession>